<dbReference type="GO" id="GO:0005975">
    <property type="term" value="P:carbohydrate metabolic process"/>
    <property type="evidence" value="ECO:0007669"/>
    <property type="project" value="InterPro"/>
</dbReference>
<dbReference type="KEGG" id="saci:Sinac_4412"/>
<evidence type="ECO:0000256" key="1">
    <source>
        <dbReference type="SAM" id="Phobius"/>
    </source>
</evidence>
<reference evidence="4 5" key="1">
    <citation type="submission" date="2012-02" db="EMBL/GenBank/DDBJ databases">
        <title>Complete sequence of chromosome of Singulisphaera acidiphila DSM 18658.</title>
        <authorList>
            <consortium name="US DOE Joint Genome Institute (JGI-PGF)"/>
            <person name="Lucas S."/>
            <person name="Copeland A."/>
            <person name="Lapidus A."/>
            <person name="Glavina del Rio T."/>
            <person name="Dalin E."/>
            <person name="Tice H."/>
            <person name="Bruce D."/>
            <person name="Goodwin L."/>
            <person name="Pitluck S."/>
            <person name="Peters L."/>
            <person name="Ovchinnikova G."/>
            <person name="Chertkov O."/>
            <person name="Kyrpides N."/>
            <person name="Mavromatis K."/>
            <person name="Ivanova N."/>
            <person name="Brettin T."/>
            <person name="Detter J.C."/>
            <person name="Han C."/>
            <person name="Larimer F."/>
            <person name="Land M."/>
            <person name="Hauser L."/>
            <person name="Markowitz V."/>
            <person name="Cheng J.-F."/>
            <person name="Hugenholtz P."/>
            <person name="Woyke T."/>
            <person name="Wu D."/>
            <person name="Tindall B."/>
            <person name="Pomrenke H."/>
            <person name="Brambilla E."/>
            <person name="Klenk H.-P."/>
            <person name="Eisen J.A."/>
        </authorList>
    </citation>
    <scope>NUCLEOTIDE SEQUENCE [LARGE SCALE GENOMIC DNA]</scope>
    <source>
        <strain evidence="5">ATCC BAA-1392 / DSM 18658 / VKM B-2454 / MOB10</strain>
    </source>
</reference>
<dbReference type="InterPro" id="IPR006103">
    <property type="entry name" value="Glyco_hydro_2_cat"/>
</dbReference>
<keyword evidence="4" id="KW-0808">Transferase</keyword>
<feature type="transmembrane region" description="Helical" evidence="1">
    <location>
        <begin position="628"/>
        <end position="648"/>
    </location>
</feature>
<dbReference type="Pfam" id="PF00535">
    <property type="entry name" value="Glycos_transf_2"/>
    <property type="match status" value="1"/>
</dbReference>
<accession>L0DIF9</accession>
<name>L0DIF9_SINAD</name>
<keyword evidence="5" id="KW-1185">Reference proteome</keyword>
<dbReference type="GO" id="GO:0016740">
    <property type="term" value="F:transferase activity"/>
    <property type="evidence" value="ECO:0007669"/>
    <property type="project" value="UniProtKB-KW"/>
</dbReference>
<feature type="transmembrane region" description="Helical" evidence="1">
    <location>
        <begin position="794"/>
        <end position="811"/>
    </location>
</feature>
<dbReference type="EMBL" id="CP003364">
    <property type="protein sequence ID" value="AGA28603.1"/>
    <property type="molecule type" value="Genomic_DNA"/>
</dbReference>
<dbReference type="eggNOG" id="COG1216">
    <property type="taxonomic scope" value="Bacteria"/>
</dbReference>
<dbReference type="Pfam" id="PF02836">
    <property type="entry name" value="Glyco_hydro_2_C"/>
    <property type="match status" value="1"/>
</dbReference>
<sequence>MNHNAMTRCIDTMSVYGPPEEPPVVSRPNGTGRILLDGKFLARDGKRFRIRGVTYGPFAPDASGGRFPSPAHCDFDLFQMAEAGINALRTYHVPPAWLLEKAEARGMALLIDVPWPKHLCFLQSVRARAEARRAVREAAEFGRKRGGVLAYCVGNEVPPDIVRWHGVRRVERFLADLCDVAHQADPERLVTYANYPPTEYLDLSSFDLSTFNVYLHDPAVFRSYLLRLQNLTGERPLLLGELGMDTMRNGESAQAAFLSGHLREAMMAGLAGAFVFSWTDDWHTGGHQVENWAFGVTQTDRTPKAAYHALQLDGELRPHALLRETPRVSVVVCTYNGGRTLDQCLQSLQALDYPDYEVIVVDDGSTDATGEVLERFPEITAIRQANLGLSVARNVGLATATGSIIAYTDSDCFADPDWLSHLVDQLNRNGAAAVGGPNLTPDDGWLAGCIAASPGQPTHVLLEDQLAEHVPGCNMAFRREALEAIHGFDPGFRTAGDDVDVCWRLQNAGYRITFAPGACVWHHRRHTPRRYFKQQAGYGEAEALLSFTHPDRFTAMGSGKWHGVVYGPSAVGLRLSSPLIYRGTFGTGLFQCVYQPNAGHWAMLPSTLEWHAVALATAAAALVVGRPLFALSAVMIALSVFVAALRAAQARPDRRHLRWTTRPLIALLCYLQPLVRSWFRYRTRLIAHRVPREGRTEAEGSASLSPPGSWPWFGPRFAAYWSENGPNRIDLLRRAVESLNERKWARVLDSGWSDWDLGVYCRAGLILKVCTVQEDHGGGRCLIRVCYRLSLAQWVKAIGTVAAVALPVFALTFPKPAAIVLTATSALLAARWWQASRAADRVVDWFDAVAGQIGLTPCPPLEEPQGRRWISRKAENQQAVASAAGGLETTSVGGPFA</sequence>
<dbReference type="InterPro" id="IPR050834">
    <property type="entry name" value="Glycosyltransf_2"/>
</dbReference>
<dbReference type="SUPFAM" id="SSF53448">
    <property type="entry name" value="Nucleotide-diphospho-sugar transferases"/>
    <property type="match status" value="1"/>
</dbReference>
<organism evidence="4 5">
    <name type="scientific">Singulisphaera acidiphila (strain ATCC BAA-1392 / DSM 18658 / VKM B-2454 / MOB10)</name>
    <dbReference type="NCBI Taxonomy" id="886293"/>
    <lineage>
        <taxon>Bacteria</taxon>
        <taxon>Pseudomonadati</taxon>
        <taxon>Planctomycetota</taxon>
        <taxon>Planctomycetia</taxon>
        <taxon>Isosphaerales</taxon>
        <taxon>Isosphaeraceae</taxon>
        <taxon>Singulisphaera</taxon>
    </lineage>
</organism>
<gene>
    <name evidence="4" type="ordered locus">Sinac_4412</name>
</gene>
<feature type="domain" description="Glycoside hydrolase family 2 catalytic" evidence="3">
    <location>
        <begin position="43"/>
        <end position="308"/>
    </location>
</feature>
<dbReference type="eggNOG" id="COG3250">
    <property type="taxonomic scope" value="Bacteria"/>
</dbReference>
<dbReference type="STRING" id="886293.Sinac_4412"/>
<protein>
    <submittedName>
        <fullName evidence="4">Putative glycosyltransferase</fullName>
    </submittedName>
</protein>
<evidence type="ECO:0000259" key="2">
    <source>
        <dbReference type="Pfam" id="PF00535"/>
    </source>
</evidence>
<feature type="domain" description="Glycosyltransferase 2-like" evidence="2">
    <location>
        <begin position="329"/>
        <end position="484"/>
    </location>
</feature>
<dbReference type="PANTHER" id="PTHR43685">
    <property type="entry name" value="GLYCOSYLTRANSFERASE"/>
    <property type="match status" value="1"/>
</dbReference>
<dbReference type="HOGENOM" id="CLU_315901_0_0_0"/>
<dbReference type="GO" id="GO:0004553">
    <property type="term" value="F:hydrolase activity, hydrolyzing O-glycosyl compounds"/>
    <property type="evidence" value="ECO:0007669"/>
    <property type="project" value="InterPro"/>
</dbReference>
<dbReference type="SUPFAM" id="SSF51445">
    <property type="entry name" value="(Trans)glycosidases"/>
    <property type="match status" value="1"/>
</dbReference>
<dbReference type="InterPro" id="IPR001173">
    <property type="entry name" value="Glyco_trans_2-like"/>
</dbReference>
<evidence type="ECO:0000259" key="3">
    <source>
        <dbReference type="Pfam" id="PF02836"/>
    </source>
</evidence>
<evidence type="ECO:0000313" key="4">
    <source>
        <dbReference type="EMBL" id="AGA28603.1"/>
    </source>
</evidence>
<dbReference type="InterPro" id="IPR017853">
    <property type="entry name" value="GH"/>
</dbReference>
<proteinExistence type="predicted"/>
<dbReference type="InterPro" id="IPR029044">
    <property type="entry name" value="Nucleotide-diphossugar_trans"/>
</dbReference>
<dbReference type="AlphaFoldDB" id="L0DIF9"/>
<feature type="transmembrane region" description="Helical" evidence="1">
    <location>
        <begin position="817"/>
        <end position="833"/>
    </location>
</feature>
<keyword evidence="1" id="KW-1133">Transmembrane helix</keyword>
<dbReference type="OrthoDB" id="9772170at2"/>
<evidence type="ECO:0000313" key="5">
    <source>
        <dbReference type="Proteomes" id="UP000010798"/>
    </source>
</evidence>
<dbReference type="Gene3D" id="3.90.550.10">
    <property type="entry name" value="Spore Coat Polysaccharide Biosynthesis Protein SpsA, Chain A"/>
    <property type="match status" value="1"/>
</dbReference>
<dbReference type="PANTHER" id="PTHR43685:SF3">
    <property type="entry name" value="SLR2126 PROTEIN"/>
    <property type="match status" value="1"/>
</dbReference>
<keyword evidence="1" id="KW-0812">Transmembrane</keyword>
<keyword evidence="1" id="KW-0472">Membrane</keyword>
<dbReference type="Proteomes" id="UP000010798">
    <property type="component" value="Chromosome"/>
</dbReference>
<dbReference type="RefSeq" id="WP_015247721.1">
    <property type="nucleotide sequence ID" value="NC_019892.1"/>
</dbReference>
<dbReference type="Gene3D" id="3.20.20.80">
    <property type="entry name" value="Glycosidases"/>
    <property type="match status" value="1"/>
</dbReference>